<keyword evidence="9" id="KW-0560">Oxidoreductase</keyword>
<dbReference type="Gene3D" id="3.50.50.60">
    <property type="entry name" value="FAD/NAD(P)-binding domain"/>
    <property type="match status" value="1"/>
</dbReference>
<feature type="domain" description="ML-like" evidence="13">
    <location>
        <begin position="715"/>
        <end position="856"/>
    </location>
</feature>
<evidence type="ECO:0000256" key="1">
    <source>
        <dbReference type="ARBA" id="ARBA00004141"/>
    </source>
</evidence>
<evidence type="ECO:0000256" key="9">
    <source>
        <dbReference type="ARBA" id="ARBA00023002"/>
    </source>
</evidence>
<dbReference type="InterPro" id="IPR032800">
    <property type="entry name" value="TRP_N"/>
</dbReference>
<evidence type="ECO:0000256" key="3">
    <source>
        <dbReference type="ARBA" id="ARBA00010642"/>
    </source>
</evidence>
<dbReference type="eggNOG" id="KOG3855">
    <property type="taxonomic scope" value="Eukaryota"/>
</dbReference>
<organism evidence="14 15">
    <name type="scientific">Byssochlamys spectabilis (strain No. 5 / NBRC 109023)</name>
    <name type="common">Paecilomyces variotii</name>
    <dbReference type="NCBI Taxonomy" id="1356009"/>
    <lineage>
        <taxon>Eukaryota</taxon>
        <taxon>Fungi</taxon>
        <taxon>Dikarya</taxon>
        <taxon>Ascomycota</taxon>
        <taxon>Pezizomycotina</taxon>
        <taxon>Eurotiomycetes</taxon>
        <taxon>Eurotiomycetidae</taxon>
        <taxon>Eurotiales</taxon>
        <taxon>Thermoascaceae</taxon>
        <taxon>Paecilomyces</taxon>
    </lineage>
</organism>
<evidence type="ECO:0000256" key="11">
    <source>
        <dbReference type="SAM" id="MobiDB-lite"/>
    </source>
</evidence>
<keyword evidence="4" id="KW-0285">Flavoprotein</keyword>
<accession>V5F762</accession>
<feature type="transmembrane region" description="Helical" evidence="12">
    <location>
        <begin position="1229"/>
        <end position="1250"/>
    </location>
</feature>
<keyword evidence="7" id="KW-0274">FAD</keyword>
<evidence type="ECO:0000256" key="2">
    <source>
        <dbReference type="ARBA" id="ARBA00007801"/>
    </source>
</evidence>
<dbReference type="GO" id="GO:0055085">
    <property type="term" value="P:transmembrane transport"/>
    <property type="evidence" value="ECO:0007669"/>
    <property type="project" value="TreeGrafter"/>
</dbReference>
<feature type="region of interest" description="Disordered" evidence="11">
    <location>
        <begin position="287"/>
        <end position="306"/>
    </location>
</feature>
<dbReference type="SUPFAM" id="SSF51905">
    <property type="entry name" value="FAD/NAD(P)-binding domain"/>
    <property type="match status" value="1"/>
</dbReference>
<keyword evidence="10 12" id="KW-0472">Membrane</keyword>
<protein>
    <recommendedName>
        <fullName evidence="13">ML-like domain-containing protein</fullName>
    </recommendedName>
</protein>
<feature type="region of interest" description="Disordered" evidence="11">
    <location>
        <begin position="1481"/>
        <end position="1541"/>
    </location>
</feature>
<feature type="transmembrane region" description="Helical" evidence="12">
    <location>
        <begin position="1041"/>
        <end position="1062"/>
    </location>
</feature>
<dbReference type="GO" id="GO:0071949">
    <property type="term" value="F:FAD binding"/>
    <property type="evidence" value="ECO:0007669"/>
    <property type="project" value="InterPro"/>
</dbReference>
<dbReference type="SMART" id="SM01320">
    <property type="entry name" value="TRP_N"/>
    <property type="match status" value="1"/>
</dbReference>
<keyword evidence="15" id="KW-1185">Reference proteome</keyword>
<sequence length="1603" mass="177191">MPVFTEYASSSRELRVLPSFAPPLPRLSPKQTSDGDQEKYEVVIAGAGPAGLMLNLLLARYGLDDDSLLCVDSKPGTLKSGQADGLQPRTLEVLKSLGLSDEILCEGCQMWEVAFWNPSEDKDRIIERTSIVPDVAVPARFPHEVTIHQGRIERILETDLLRYSQRGVQRDSKVVDVKIDENSDPEYPVVAEVETEGRRRTVRSKYLVGADGAHSAVRRSMGLKLEGESSDHIWGVVDLVVDTDFPDIRRRCAIHAPAGSVMVIPRERIATGDYLTRLYVQVDGLAKPDNDQTPVGDTDRQKEEAKVRRSQVTLEGIFAQAAEAFKPYYIRPKVDGAIDWWAAYQIGQRVTNQFSVKDSKGTNRVFIAGDACHTHSPKAGQGMNVSMMDSYNLAWKLAYAVNGLTPNATPSNPDPILDTYHTERHTIAQQLIEFDRAFSSMFSGKIGTAEDGVKALSHEEFLEVFSTGNGFTSGCGVEYPDNVAVEKTLTKGIQNPVSGTDYLGGCLRPGRRLLNMKLKRHADGYPRDLQDDFPSTGRFRLLVLTSDDLLDPHGKSSKALSALSASIISRCPSSLVEQVVIHPKLPQPVFDWKDIPSEIKLHSEMRLYSGFAIDDAYATYGIDPRKGAIVAVRPDGYVGAIAALEDTERVENYIGRCIRFGNQTDLTAVLSLCDWPGVTSSLVTLGQLSLAQDPQYVTGEDAQGNTVELPINRQPALYTQSFGDCQGDSLINVTRFDGAFYKDNMTVTFNLEGVTSIPQDNVMLYIGVFAYGESRMTLTFNPCSANIASLCPMNASVPIQANGIIQVGPVDVAVIPSIAYSIPDFEGQAILRVFSNLTESQIGCFSAVLTNGASFGQPAAVGSTLGVFTVVALISSVLVAIYGSDISSTRTHYAHSVSVLVVFAVFHHIYFTGALSMNWPSVLVAFWSNYAWAAGFIYVEQMQNSINQFLGSNRGNISVVGAAAAGTTVSDVGGGYDISQIYKRSLGHALSKRAESNSTDVYPWHGSPVKPGLPLPGNFSGFAGTLAQENIPASNAFMTGLIWFLILFAGVAVAITMLKLTIELLSRVKLIKTDRLLYFRVHWLDFLAGALLRTVLIAFYMMIFLALFQFTLGGSTGVTAIAAIVFALFLGGVWIAAGYALYYRLKSGKLISEPDKLLFQRTTVLWCIPWLHVHRKSQLDEMETEVSFMFCVPWWRIYFSAASEKSVHDDEDYLKRFGWLFARFRRTRWFFFVIWLLYEFVRACFFGAAAGHAMTQVFGILAIEFIALIAMIWMRPFEATRLNAMMVYFLGFSKVATVALSSAFDPRFNLGRILTTVIGIVIIVIQGVLTIFLLIAIVMGAISSYMSITRYKEKEEFRPRGWLPMRTKYLNHVEKAAADLPPPPPPPPPVDEGPKEPSFNVGIVQRIPKIEDEDEDNIVQRQSMDISRASLAEEDQIVPLRNHRRSMSLRSQVSYSSLPYGARPSRASWNSRDFEQWTEDNQTGEVVGESGPSHSQSTGRGASRRGRSNDRGTPLPDTMSTSSRGPSRATSPRIVSPEPGFMRRSMSVLDYVEEDDFHAQIEELRSREASPNHFVRRSEADLPGIVEEERSEVVKDDGPSHQV</sequence>
<dbReference type="InterPro" id="IPR010308">
    <property type="entry name" value="TRP_C"/>
</dbReference>
<dbReference type="PRINTS" id="PR00420">
    <property type="entry name" value="RNGMNOXGNASE"/>
</dbReference>
<dbReference type="SUPFAM" id="SSF54373">
    <property type="entry name" value="FAD-linked reductases, C-terminal domain"/>
    <property type="match status" value="1"/>
</dbReference>
<evidence type="ECO:0000256" key="4">
    <source>
        <dbReference type="ARBA" id="ARBA00022630"/>
    </source>
</evidence>
<feature type="compositionally biased region" description="Basic and acidic residues" evidence="11">
    <location>
        <begin position="1587"/>
        <end position="1603"/>
    </location>
</feature>
<dbReference type="InterPro" id="IPR002938">
    <property type="entry name" value="FAD-bd"/>
</dbReference>
<dbReference type="GO" id="GO:0016020">
    <property type="term" value="C:membrane"/>
    <property type="evidence" value="ECO:0007669"/>
    <property type="project" value="UniProtKB-SubCell"/>
</dbReference>
<dbReference type="InterPro" id="IPR040241">
    <property type="entry name" value="TRP_Flc/Pkd2-like"/>
</dbReference>
<evidence type="ECO:0000313" key="15">
    <source>
        <dbReference type="Proteomes" id="UP000018001"/>
    </source>
</evidence>
<dbReference type="Gene3D" id="3.30.9.10">
    <property type="entry name" value="D-Amino Acid Oxidase, subunit A, domain 2"/>
    <property type="match status" value="1"/>
</dbReference>
<dbReference type="Pfam" id="PF07976">
    <property type="entry name" value="Phe_hydrox_dim"/>
    <property type="match status" value="1"/>
</dbReference>
<evidence type="ECO:0000259" key="13">
    <source>
        <dbReference type="SMART" id="SM01320"/>
    </source>
</evidence>
<dbReference type="InParanoid" id="V5F762"/>
<dbReference type="CDD" id="cd02979">
    <property type="entry name" value="PHOX_C"/>
    <property type="match status" value="1"/>
</dbReference>
<feature type="transmembrane region" description="Helical" evidence="12">
    <location>
        <begin position="1120"/>
        <end position="1142"/>
    </location>
</feature>
<comment type="subcellular location">
    <subcellularLocation>
        <location evidence="1">Membrane</location>
        <topology evidence="1">Multi-pass membrane protein</topology>
    </subcellularLocation>
</comment>
<evidence type="ECO:0000256" key="6">
    <source>
        <dbReference type="ARBA" id="ARBA00022729"/>
    </source>
</evidence>
<dbReference type="InterPro" id="IPR036249">
    <property type="entry name" value="Thioredoxin-like_sf"/>
</dbReference>
<feature type="transmembrane region" description="Helical" evidence="12">
    <location>
        <begin position="1316"/>
        <end position="1342"/>
    </location>
</feature>
<feature type="transmembrane region" description="Helical" evidence="12">
    <location>
        <begin position="1256"/>
        <end position="1274"/>
    </location>
</feature>
<feature type="region of interest" description="Disordered" evidence="11">
    <location>
        <begin position="1437"/>
        <end position="1469"/>
    </location>
</feature>
<proteinExistence type="inferred from homology"/>
<dbReference type="InterPro" id="IPR038220">
    <property type="entry name" value="PHOX_C_sf"/>
</dbReference>
<dbReference type="PANTHER" id="PTHR31145:SF7">
    <property type="entry name" value="TRP-LIKE ION CHANNEL"/>
    <property type="match status" value="1"/>
</dbReference>
<feature type="compositionally biased region" description="Polar residues" evidence="11">
    <location>
        <begin position="1448"/>
        <end position="1457"/>
    </location>
</feature>
<dbReference type="EMBL" id="BAUL01000002">
    <property type="protein sequence ID" value="GAD91629.1"/>
    <property type="molecule type" value="Genomic_DNA"/>
</dbReference>
<keyword evidence="5 12" id="KW-0812">Transmembrane</keyword>
<feature type="transmembrane region" description="Helical" evidence="12">
    <location>
        <begin position="859"/>
        <end position="881"/>
    </location>
</feature>
<dbReference type="PANTHER" id="PTHR31145">
    <property type="entry name" value="INTEGRAL MEMBRANE PROTEIN (AFU_ORTHOLOGUE AFUA_7G01610)"/>
    <property type="match status" value="1"/>
</dbReference>
<dbReference type="HOGENOM" id="CLU_244177_0_0_1"/>
<dbReference type="Pfam" id="PF14558">
    <property type="entry name" value="TRP_N"/>
    <property type="match status" value="1"/>
</dbReference>
<dbReference type="GO" id="GO:0009272">
    <property type="term" value="P:fungal-type cell wall biogenesis"/>
    <property type="evidence" value="ECO:0007669"/>
    <property type="project" value="TreeGrafter"/>
</dbReference>
<gene>
    <name evidence="14" type="ORF">PVAR5_0202</name>
</gene>
<reference evidence="15" key="1">
    <citation type="journal article" date="2014" name="Genome Announc.">
        <title>Draft genome sequence of the formaldehyde-resistant fungus Byssochlamys spectabilis No. 5 (anamorph Paecilomyces variotii No. 5) (NBRC109023).</title>
        <authorList>
            <person name="Oka T."/>
            <person name="Ekino K."/>
            <person name="Fukuda K."/>
            <person name="Nomura Y."/>
        </authorList>
    </citation>
    <scope>NUCLEOTIDE SEQUENCE [LARGE SCALE GENOMIC DNA]</scope>
    <source>
        <strain evidence="15">No. 5 / NBRC 109023</strain>
    </source>
</reference>
<feature type="compositionally biased region" description="Polar residues" evidence="11">
    <location>
        <begin position="1518"/>
        <end position="1530"/>
    </location>
</feature>
<feature type="region of interest" description="Disordered" evidence="11">
    <location>
        <begin position="1376"/>
        <end position="1398"/>
    </location>
</feature>
<evidence type="ECO:0000256" key="10">
    <source>
        <dbReference type="ARBA" id="ARBA00023136"/>
    </source>
</evidence>
<name>V5F762_BYSSN</name>
<dbReference type="InterPro" id="IPR036188">
    <property type="entry name" value="FAD/NAD-bd_sf"/>
</dbReference>
<dbReference type="InterPro" id="IPR012941">
    <property type="entry name" value="Phe_hydrox_C_dim_dom"/>
</dbReference>
<feature type="region of interest" description="Disordered" evidence="11">
    <location>
        <begin position="1564"/>
        <end position="1603"/>
    </location>
</feature>
<feature type="compositionally biased region" description="Basic and acidic residues" evidence="11">
    <location>
        <begin position="1564"/>
        <end position="1580"/>
    </location>
</feature>
<comment type="caution">
    <text evidence="14">The sequence shown here is derived from an EMBL/GenBank/DDBJ whole genome shotgun (WGS) entry which is preliminary data.</text>
</comment>
<comment type="similarity">
    <text evidence="3">Belongs to the transient receptor potential (TRP) ion channel family.</text>
</comment>
<evidence type="ECO:0000256" key="7">
    <source>
        <dbReference type="ARBA" id="ARBA00022827"/>
    </source>
</evidence>
<keyword evidence="6" id="KW-0732">Signal</keyword>
<dbReference type="Gene3D" id="3.40.30.20">
    <property type="match status" value="1"/>
</dbReference>
<dbReference type="SUPFAM" id="SSF52833">
    <property type="entry name" value="Thioredoxin-like"/>
    <property type="match status" value="1"/>
</dbReference>
<feature type="transmembrane region" description="Helical" evidence="12">
    <location>
        <begin position="1083"/>
        <end position="1108"/>
    </location>
</feature>
<evidence type="ECO:0000256" key="8">
    <source>
        <dbReference type="ARBA" id="ARBA00022989"/>
    </source>
</evidence>
<dbReference type="Proteomes" id="UP000018001">
    <property type="component" value="Unassembled WGS sequence"/>
</dbReference>
<evidence type="ECO:0000256" key="5">
    <source>
        <dbReference type="ARBA" id="ARBA00022692"/>
    </source>
</evidence>
<dbReference type="Pfam" id="PF06011">
    <property type="entry name" value="TRP"/>
    <property type="match status" value="1"/>
</dbReference>
<keyword evidence="8 12" id="KW-1133">Transmembrane helix</keyword>
<evidence type="ECO:0000313" key="14">
    <source>
        <dbReference type="EMBL" id="GAD91629.1"/>
    </source>
</evidence>
<dbReference type="Pfam" id="PF01494">
    <property type="entry name" value="FAD_binding_3"/>
    <property type="match status" value="1"/>
</dbReference>
<feature type="transmembrane region" description="Helical" evidence="12">
    <location>
        <begin position="893"/>
        <end position="911"/>
    </location>
</feature>
<dbReference type="GO" id="GO:0016491">
    <property type="term" value="F:oxidoreductase activity"/>
    <property type="evidence" value="ECO:0007669"/>
    <property type="project" value="UniProtKB-KW"/>
</dbReference>
<dbReference type="OrthoDB" id="1716816at2759"/>
<feature type="compositionally biased region" description="Pro residues" evidence="11">
    <location>
        <begin position="1380"/>
        <end position="1391"/>
    </location>
</feature>
<evidence type="ECO:0000256" key="12">
    <source>
        <dbReference type="SAM" id="Phobius"/>
    </source>
</evidence>
<comment type="similarity">
    <text evidence="2">Belongs to the PheA/TfdB FAD monooxygenase family.</text>
</comment>
<feature type="compositionally biased region" description="Basic and acidic residues" evidence="11">
    <location>
        <begin position="297"/>
        <end position="306"/>
    </location>
</feature>